<evidence type="ECO:0000313" key="2">
    <source>
        <dbReference type="Proteomes" id="UP000286097"/>
    </source>
</evidence>
<proteinExistence type="predicted"/>
<dbReference type="Proteomes" id="UP000286097">
    <property type="component" value="Unassembled WGS sequence"/>
</dbReference>
<comment type="caution">
    <text evidence="1">The sequence shown here is derived from an EMBL/GenBank/DDBJ whole genome shotgun (WGS) entry which is preliminary data.</text>
</comment>
<dbReference type="EMBL" id="QKXF01000037">
    <property type="protein sequence ID" value="RQM18584.1"/>
    <property type="molecule type" value="Genomic_DNA"/>
</dbReference>
<dbReference type="VEuPathDB" id="FungiDB:DD237_008365"/>
<dbReference type="AlphaFoldDB" id="A0A3R7YER4"/>
<evidence type="ECO:0000313" key="1">
    <source>
        <dbReference type="EMBL" id="RQM18584.1"/>
    </source>
</evidence>
<reference evidence="1 2" key="1">
    <citation type="submission" date="2018-06" db="EMBL/GenBank/DDBJ databases">
        <title>Comparative genomics of downy mildews reveals potential adaptations to biotrophy.</title>
        <authorList>
            <person name="Fletcher K."/>
            <person name="Klosterman S.J."/>
            <person name="Derevnina L."/>
            <person name="Martin F."/>
            <person name="Koike S."/>
            <person name="Reyes Chin-Wo S."/>
            <person name="Mou B."/>
            <person name="Michelmore R."/>
        </authorList>
    </citation>
    <scope>NUCLEOTIDE SEQUENCE [LARGE SCALE GENOMIC DNA]</scope>
    <source>
        <strain evidence="1 2">R13</strain>
    </source>
</reference>
<organism evidence="1 2">
    <name type="scientific">Peronospora effusa</name>
    <dbReference type="NCBI Taxonomy" id="542832"/>
    <lineage>
        <taxon>Eukaryota</taxon>
        <taxon>Sar</taxon>
        <taxon>Stramenopiles</taxon>
        <taxon>Oomycota</taxon>
        <taxon>Peronosporomycetes</taxon>
        <taxon>Peronosporales</taxon>
        <taxon>Peronosporaceae</taxon>
        <taxon>Peronospora</taxon>
    </lineage>
</organism>
<accession>A0A3R7YER4</accession>
<protein>
    <submittedName>
        <fullName evidence="1">Uncharacterized protein</fullName>
    </submittedName>
</protein>
<sequence length="120" mass="13327">MGLPTPTMKIVFKGSEAVSQAASGGESKKELDTPGIEPGAFRLQSGRAQLRYAPSNYISNCRNTKTLSRPHTHLYTHPNIVHAWLQVIIVDFYAPIHSKRRFFIADTYQATTVKTVGLLL</sequence>
<name>A0A3R7YER4_9STRA</name>
<gene>
    <name evidence="1" type="ORF">DD237_008365</name>
</gene>